<evidence type="ECO:0000259" key="6">
    <source>
        <dbReference type="SMART" id="SM00089"/>
    </source>
</evidence>
<feature type="domain" description="PKD/Chitinase" evidence="6">
    <location>
        <begin position="119"/>
        <end position="221"/>
    </location>
</feature>
<dbReference type="SUPFAM" id="SSF49299">
    <property type="entry name" value="PKD domain"/>
    <property type="match status" value="3"/>
</dbReference>
<proteinExistence type="predicted"/>
<reference evidence="7" key="1">
    <citation type="submission" date="2023-01" db="EMBL/GenBank/DDBJ databases">
        <title>Genome assembly of the deep-sea coral Lophelia pertusa.</title>
        <authorList>
            <person name="Herrera S."/>
            <person name="Cordes E."/>
        </authorList>
    </citation>
    <scope>NUCLEOTIDE SEQUENCE</scope>
    <source>
        <strain evidence="7">USNM1676648</strain>
        <tissue evidence="7">Polyp</tissue>
    </source>
</reference>
<keyword evidence="8" id="KW-1185">Reference proteome</keyword>
<keyword evidence="4" id="KW-1133">Transmembrane helix</keyword>
<evidence type="ECO:0000256" key="1">
    <source>
        <dbReference type="ARBA" id="ARBA00004370"/>
    </source>
</evidence>
<name>A0A9X0CKS9_9CNID</name>
<evidence type="ECO:0000256" key="2">
    <source>
        <dbReference type="ARBA" id="ARBA00022692"/>
    </source>
</evidence>
<feature type="domain" description="PKD/Chitinase" evidence="6">
    <location>
        <begin position="238"/>
        <end position="312"/>
    </location>
</feature>
<evidence type="ECO:0000256" key="3">
    <source>
        <dbReference type="ARBA" id="ARBA00022737"/>
    </source>
</evidence>
<evidence type="ECO:0000313" key="8">
    <source>
        <dbReference type="Proteomes" id="UP001163046"/>
    </source>
</evidence>
<dbReference type="PANTHER" id="PTHR46730:SF1">
    <property type="entry name" value="PLAT DOMAIN-CONTAINING PROTEIN"/>
    <property type="match status" value="1"/>
</dbReference>
<dbReference type="AlphaFoldDB" id="A0A9X0CKS9"/>
<dbReference type="InterPro" id="IPR035986">
    <property type="entry name" value="PKD_dom_sf"/>
</dbReference>
<dbReference type="InterPro" id="IPR022409">
    <property type="entry name" value="PKD/Chitinase_dom"/>
</dbReference>
<dbReference type="Proteomes" id="UP001163046">
    <property type="component" value="Unassembled WGS sequence"/>
</dbReference>
<keyword evidence="2" id="KW-0812">Transmembrane</keyword>
<comment type="caution">
    <text evidence="7">The sequence shown here is derived from an EMBL/GenBank/DDBJ whole genome shotgun (WGS) entry which is preliminary data.</text>
</comment>
<comment type="subcellular location">
    <subcellularLocation>
        <location evidence="1">Membrane</location>
    </subcellularLocation>
</comment>
<dbReference type="PANTHER" id="PTHR46730">
    <property type="entry name" value="POLYCYSTIN-1"/>
    <property type="match status" value="1"/>
</dbReference>
<evidence type="ECO:0000256" key="5">
    <source>
        <dbReference type="ARBA" id="ARBA00023136"/>
    </source>
</evidence>
<dbReference type="EMBL" id="MU827309">
    <property type="protein sequence ID" value="KAJ7360536.1"/>
    <property type="molecule type" value="Genomic_DNA"/>
</dbReference>
<organism evidence="7 8">
    <name type="scientific">Desmophyllum pertusum</name>
    <dbReference type="NCBI Taxonomy" id="174260"/>
    <lineage>
        <taxon>Eukaryota</taxon>
        <taxon>Metazoa</taxon>
        <taxon>Cnidaria</taxon>
        <taxon>Anthozoa</taxon>
        <taxon>Hexacorallia</taxon>
        <taxon>Scleractinia</taxon>
        <taxon>Caryophylliina</taxon>
        <taxon>Caryophylliidae</taxon>
        <taxon>Desmophyllum</taxon>
    </lineage>
</organism>
<evidence type="ECO:0000256" key="4">
    <source>
        <dbReference type="ARBA" id="ARBA00022989"/>
    </source>
</evidence>
<keyword evidence="5" id="KW-0472">Membrane</keyword>
<gene>
    <name evidence="7" type="ORF">OS493_015640</name>
</gene>
<sequence length="393" mass="44017">MWIVNIADVLDIFVISLWHNYSTAGHYNVSIWASNPVNSMTANKIADVQDPVRNLTIQPKYDTTCLEVNGTLRVHLSVNGTDPRYFYDFGRPIKPYNDVSSVVKNSKVTVCKPVIPLATLAVTSSPTNLTDPVEFTMTLAAGSDFKCIFNYGDGGIDVFREICYNLTYFADGVSLDKTPFMNLEFKAAHNFSDVGRYAIYVDCSNRLSAVNFTTSSIVQKPITDLELPDLPPQILGKNNPIAWTMTNGTNVTFDMKAEGTKIRYSSFKTDVGDVLITNLGHISLPGVYHVTLRAWNEVSEANRSIILTIQDDVTHVSNVTWTTTSDFGSNIPGFGAEKNIFPCEYPVNFTATPDKGTNLTYHWKFGDGIEQKYQRTHHHPQIRRRCKRVLEQT</sequence>
<accession>A0A9X0CKS9</accession>
<protein>
    <recommendedName>
        <fullName evidence="6">PKD/Chitinase domain-containing protein</fullName>
    </recommendedName>
</protein>
<dbReference type="GO" id="GO:0006816">
    <property type="term" value="P:calcium ion transport"/>
    <property type="evidence" value="ECO:0007669"/>
    <property type="project" value="TreeGrafter"/>
</dbReference>
<dbReference type="SMART" id="SM00089">
    <property type="entry name" value="PKD"/>
    <property type="match status" value="2"/>
</dbReference>
<keyword evidence="3" id="KW-0677">Repeat</keyword>
<dbReference type="GO" id="GO:0005261">
    <property type="term" value="F:monoatomic cation channel activity"/>
    <property type="evidence" value="ECO:0007669"/>
    <property type="project" value="TreeGrafter"/>
</dbReference>
<dbReference type="GO" id="GO:0005886">
    <property type="term" value="C:plasma membrane"/>
    <property type="evidence" value="ECO:0007669"/>
    <property type="project" value="TreeGrafter"/>
</dbReference>
<evidence type="ECO:0000313" key="7">
    <source>
        <dbReference type="EMBL" id="KAJ7360536.1"/>
    </source>
</evidence>